<organism evidence="1 2">
    <name type="scientific">Edwardsiella tarda</name>
    <dbReference type="NCBI Taxonomy" id="636"/>
    <lineage>
        <taxon>Bacteria</taxon>
        <taxon>Pseudomonadati</taxon>
        <taxon>Pseudomonadota</taxon>
        <taxon>Gammaproteobacteria</taxon>
        <taxon>Enterobacterales</taxon>
        <taxon>Hafniaceae</taxon>
        <taxon>Edwardsiella</taxon>
    </lineage>
</organism>
<name>A0A2A7U0W5_EDWTA</name>
<evidence type="ECO:0000313" key="1">
    <source>
        <dbReference type="EMBL" id="PEH72052.1"/>
    </source>
</evidence>
<protein>
    <submittedName>
        <fullName evidence="1">Uncharacterized protein</fullName>
    </submittedName>
</protein>
<dbReference type="EMBL" id="PDDV01000013">
    <property type="protein sequence ID" value="PEH72052.1"/>
    <property type="molecule type" value="Genomic_DNA"/>
</dbReference>
<dbReference type="OrthoDB" id="6615224at2"/>
<dbReference type="Proteomes" id="UP000219788">
    <property type="component" value="Unassembled WGS sequence"/>
</dbReference>
<sequence>MSQVDKQALREAAVAAKTTGEAPVMPFDQWLDKLIDFSKRLPPETVIALLDENEALEKRVVELTSENADLKHPGTYLPSKIDTPATDAFINEMRAKGVESCAAWLQGGCKYSRMAEMLREFAQNLREPKA</sequence>
<reference evidence="2" key="1">
    <citation type="submission" date="2017-09" db="EMBL/GenBank/DDBJ databases">
        <title>FDA dAtabase for Regulatory Grade micrObial Sequences (FDA-ARGOS): Supporting development and validation of Infectious Disease Dx tests.</title>
        <authorList>
            <person name="Goldberg B."/>
            <person name="Campos J."/>
            <person name="Tallon L."/>
            <person name="Sadzewicz L."/>
            <person name="Ott S."/>
            <person name="Zhao X."/>
            <person name="Nagaraj S."/>
            <person name="Vavikolanu K."/>
            <person name="Aluvathingal J."/>
            <person name="Nadendla S."/>
            <person name="Geyer C."/>
            <person name="Sichtig H."/>
        </authorList>
    </citation>
    <scope>NUCLEOTIDE SEQUENCE [LARGE SCALE GENOMIC DNA]</scope>
    <source>
        <strain evidence="2">FDAARGOS_370</strain>
    </source>
</reference>
<dbReference type="AlphaFoldDB" id="A0A2A7U0W5"/>
<evidence type="ECO:0000313" key="2">
    <source>
        <dbReference type="Proteomes" id="UP000219788"/>
    </source>
</evidence>
<proteinExistence type="predicted"/>
<gene>
    <name evidence="1" type="ORF">CRM76_09045</name>
</gene>
<dbReference type="Pfam" id="PF13935">
    <property type="entry name" value="Ead_Ea22"/>
    <property type="match status" value="1"/>
</dbReference>
<dbReference type="InterPro" id="IPR025153">
    <property type="entry name" value="Ead_Ea22"/>
</dbReference>
<comment type="caution">
    <text evidence="1">The sequence shown here is derived from an EMBL/GenBank/DDBJ whole genome shotgun (WGS) entry which is preliminary data.</text>
</comment>
<dbReference type="RefSeq" id="WP_098142982.1">
    <property type="nucleotide sequence ID" value="NZ_PDDV01000013.1"/>
</dbReference>
<accession>A0A2A7U0W5</accession>